<dbReference type="Gene3D" id="3.30.720.120">
    <property type="match status" value="1"/>
</dbReference>
<dbReference type="PROSITE" id="PS51819">
    <property type="entry name" value="VOC"/>
    <property type="match status" value="1"/>
</dbReference>
<keyword evidence="3" id="KW-1185">Reference proteome</keyword>
<dbReference type="PANTHER" id="PTHR34109:SF1">
    <property type="entry name" value="VOC DOMAIN-CONTAINING PROTEIN"/>
    <property type="match status" value="1"/>
</dbReference>
<gene>
    <name evidence="2" type="ORF">OE749_13270</name>
</gene>
<dbReference type="EMBL" id="JAOWKX010000007">
    <property type="protein sequence ID" value="MCV2885662.1"/>
    <property type="molecule type" value="Genomic_DNA"/>
</dbReference>
<dbReference type="InterPro" id="IPR037523">
    <property type="entry name" value="VOC_core"/>
</dbReference>
<dbReference type="Pfam" id="PF00903">
    <property type="entry name" value="Glyoxalase"/>
    <property type="match status" value="1"/>
</dbReference>
<dbReference type="PANTHER" id="PTHR34109">
    <property type="entry name" value="BNAUNNG04460D PROTEIN-RELATED"/>
    <property type="match status" value="1"/>
</dbReference>
<organism evidence="2 3">
    <name type="scientific">Fluctibacter corallii</name>
    <dbReference type="NCBI Taxonomy" id="2984329"/>
    <lineage>
        <taxon>Bacteria</taxon>
        <taxon>Pseudomonadati</taxon>
        <taxon>Pseudomonadota</taxon>
        <taxon>Gammaproteobacteria</taxon>
        <taxon>Alteromonadales</taxon>
        <taxon>Alteromonadaceae</taxon>
        <taxon>Fluctibacter</taxon>
    </lineage>
</organism>
<feature type="domain" description="VOC" evidence="1">
    <location>
        <begin position="10"/>
        <end position="134"/>
    </location>
</feature>
<accession>A0ABT3AAR0</accession>
<evidence type="ECO:0000259" key="1">
    <source>
        <dbReference type="PROSITE" id="PS51819"/>
    </source>
</evidence>
<reference evidence="2 3" key="1">
    <citation type="submission" date="2022-10" db="EMBL/GenBank/DDBJ databases">
        <title>Aestuariibacter sp. AA17 isolated from Montipora capitata coral fragment.</title>
        <authorList>
            <person name="Emsley S.A."/>
            <person name="Pfannmuller K.M."/>
            <person name="Loughran R.M."/>
            <person name="Shlafstein M."/>
            <person name="Papke E."/>
            <person name="Saw J.H."/>
            <person name="Ushijima B."/>
            <person name="Videau P."/>
        </authorList>
    </citation>
    <scope>NUCLEOTIDE SEQUENCE [LARGE SCALE GENOMIC DNA]</scope>
    <source>
        <strain evidence="2 3">AA17</strain>
    </source>
</reference>
<protein>
    <submittedName>
        <fullName evidence="2">VOC family protein</fullName>
    </submittedName>
</protein>
<proteinExistence type="predicted"/>
<dbReference type="Proteomes" id="UP001652504">
    <property type="component" value="Unassembled WGS sequence"/>
</dbReference>
<name>A0ABT3AAR0_9ALTE</name>
<dbReference type="SUPFAM" id="SSF54593">
    <property type="entry name" value="Glyoxalase/Bleomycin resistance protein/Dihydroxybiphenyl dioxygenase"/>
    <property type="match status" value="1"/>
</dbReference>
<dbReference type="Gene3D" id="3.30.720.110">
    <property type="match status" value="1"/>
</dbReference>
<evidence type="ECO:0000313" key="3">
    <source>
        <dbReference type="Proteomes" id="UP001652504"/>
    </source>
</evidence>
<dbReference type="InterPro" id="IPR004360">
    <property type="entry name" value="Glyas_Fos-R_dOase_dom"/>
</dbReference>
<evidence type="ECO:0000313" key="2">
    <source>
        <dbReference type="EMBL" id="MCV2885662.1"/>
    </source>
</evidence>
<dbReference type="CDD" id="cd07246">
    <property type="entry name" value="VOC_like"/>
    <property type="match status" value="1"/>
</dbReference>
<dbReference type="RefSeq" id="WP_263712951.1">
    <property type="nucleotide sequence ID" value="NZ_JAOWKX010000007.1"/>
</dbReference>
<comment type="caution">
    <text evidence="2">The sequence shown here is derived from an EMBL/GenBank/DDBJ whole genome shotgun (WGS) entry which is preliminary data.</text>
</comment>
<dbReference type="InterPro" id="IPR029068">
    <property type="entry name" value="Glyas_Bleomycin-R_OHBP_Dase"/>
</dbReference>
<sequence length="153" mass="17152">MSKPVSVPDHYHTVTPSIVVANSIHAIALYEKVFNARKREVIRQHNKVVHAEIQIGDAIIMMADENAEWGLVSPSTLAGTASSLYVYSSDVDTLYHKAIEHSFTSLMAPSDMFWGDRFAQVKDPFGHIWSLATHIEDVSEAEIQRRVNDMDAE</sequence>